<evidence type="ECO:0000313" key="2">
    <source>
        <dbReference type="Proteomes" id="UP001320148"/>
    </source>
</evidence>
<reference evidence="1 2" key="1">
    <citation type="submission" date="2021-02" db="EMBL/GenBank/DDBJ databases">
        <title>Complete genome of Desulfoluna sp. strain ASN36.</title>
        <authorList>
            <person name="Takahashi A."/>
            <person name="Kojima H."/>
            <person name="Fukui M."/>
        </authorList>
    </citation>
    <scope>NUCLEOTIDE SEQUENCE [LARGE SCALE GENOMIC DNA]</scope>
    <source>
        <strain evidence="1 2">ASN36</strain>
    </source>
</reference>
<dbReference type="EMBL" id="AP024488">
    <property type="protein sequence ID" value="BCS96187.1"/>
    <property type="molecule type" value="Genomic_DNA"/>
</dbReference>
<protein>
    <submittedName>
        <fullName evidence="1">Uncharacterized protein</fullName>
    </submittedName>
</protein>
<proteinExistence type="predicted"/>
<organism evidence="1 2">
    <name type="scientific">Desulfoluna limicola</name>
    <dbReference type="NCBI Taxonomy" id="2810562"/>
    <lineage>
        <taxon>Bacteria</taxon>
        <taxon>Pseudomonadati</taxon>
        <taxon>Thermodesulfobacteriota</taxon>
        <taxon>Desulfobacteria</taxon>
        <taxon>Desulfobacterales</taxon>
        <taxon>Desulfolunaceae</taxon>
        <taxon>Desulfoluna</taxon>
    </lineage>
</organism>
<dbReference type="Proteomes" id="UP001320148">
    <property type="component" value="Chromosome"/>
</dbReference>
<name>A0ABM7PGC0_9BACT</name>
<sequence>MPFPAEQQVGLITAINAVIADAADNVLYPADPPCVGRRTAGPGLVRFQHIDIDIEVTEGGVVHKVGAASPPIKGAVKHGAVFKNKGGVATAADQVIHLGAR</sequence>
<keyword evidence="2" id="KW-1185">Reference proteome</keyword>
<gene>
    <name evidence="1" type="ORF">DSLASN_18190</name>
</gene>
<accession>A0ABM7PGC0</accession>
<evidence type="ECO:0000313" key="1">
    <source>
        <dbReference type="EMBL" id="BCS96187.1"/>
    </source>
</evidence>